<dbReference type="Gene3D" id="1.10.260.40">
    <property type="entry name" value="lambda repressor-like DNA-binding domains"/>
    <property type="match status" value="1"/>
</dbReference>
<organism evidence="5 6">
    <name type="scientific">Halomonas binhaiensis</name>
    <dbReference type="NCBI Taxonomy" id="2562282"/>
    <lineage>
        <taxon>Bacteria</taxon>
        <taxon>Pseudomonadati</taxon>
        <taxon>Pseudomonadota</taxon>
        <taxon>Gammaproteobacteria</taxon>
        <taxon>Oceanospirillales</taxon>
        <taxon>Halomonadaceae</taxon>
        <taxon>Halomonas</taxon>
    </lineage>
</organism>
<protein>
    <submittedName>
        <fullName evidence="5">LacI family DNA-binding transcriptional regulator</fullName>
    </submittedName>
</protein>
<keyword evidence="3" id="KW-0804">Transcription</keyword>
<dbReference type="SMART" id="SM00354">
    <property type="entry name" value="HTH_LACI"/>
    <property type="match status" value="1"/>
</dbReference>
<dbReference type="InterPro" id="IPR046335">
    <property type="entry name" value="LacI/GalR-like_sensor"/>
</dbReference>
<dbReference type="CDD" id="cd01392">
    <property type="entry name" value="HTH_LacI"/>
    <property type="match status" value="1"/>
</dbReference>
<evidence type="ECO:0000313" key="6">
    <source>
        <dbReference type="Proteomes" id="UP000324285"/>
    </source>
</evidence>
<sequence>MKKKGVTSREVARLAGVSQSAVSRCFSPKASVSEATRQKILDAAKELGYRPNSIARSLTTRSSRTVAVVIHSLESPFYSMVLERAARFFQGQDYHLQLFVASPGESINDVIDSLIRSQVEGVLMLAITLSVDQASMLADVGIPTVIINRTVDYAGISQVGCDNFHGGFWAATHLARAGHHRIAFVAGLAGSSTSEQRRDGFAAGLEAAGHTLAYQDIGHYRYDDARQAARRLLSRESPPDAIFCANDLMAIAVMETARHEFGLRIPEDVSVMGFDNVAMAAWPSHDLTTVAQPIDDMVIKATELLMHQVRDEETQPQHIKLPIVPMVRGSTRPPLKC</sequence>
<dbReference type="Proteomes" id="UP000324285">
    <property type="component" value="Chromosome"/>
</dbReference>
<dbReference type="Gene3D" id="3.40.50.2300">
    <property type="match status" value="2"/>
</dbReference>
<dbReference type="Pfam" id="PF00356">
    <property type="entry name" value="LacI"/>
    <property type="match status" value="1"/>
</dbReference>
<dbReference type="Pfam" id="PF13377">
    <property type="entry name" value="Peripla_BP_3"/>
    <property type="match status" value="1"/>
</dbReference>
<dbReference type="OrthoDB" id="6619319at2"/>
<evidence type="ECO:0000259" key="4">
    <source>
        <dbReference type="PROSITE" id="PS50932"/>
    </source>
</evidence>
<dbReference type="RefSeq" id="WP_149285447.1">
    <property type="nucleotide sequence ID" value="NZ_CP038437.2"/>
</dbReference>
<dbReference type="PANTHER" id="PTHR30146:SF109">
    <property type="entry name" value="HTH-TYPE TRANSCRIPTIONAL REGULATOR GALS"/>
    <property type="match status" value="1"/>
</dbReference>
<dbReference type="SUPFAM" id="SSF53822">
    <property type="entry name" value="Periplasmic binding protein-like I"/>
    <property type="match status" value="1"/>
</dbReference>
<evidence type="ECO:0000256" key="1">
    <source>
        <dbReference type="ARBA" id="ARBA00023015"/>
    </source>
</evidence>
<gene>
    <name evidence="5" type="ORF">E4T21_12790</name>
</gene>
<reference evidence="5" key="1">
    <citation type="submission" date="2021-02" db="EMBL/GenBank/DDBJ databases">
        <title>Strain Y2R2, a novel species of the genus Halomonas.</title>
        <authorList>
            <person name="Huang H."/>
        </authorList>
    </citation>
    <scope>NUCLEOTIDE SEQUENCE</scope>
    <source>
        <strain evidence="5">Y2R2</strain>
    </source>
</reference>
<keyword evidence="6" id="KW-1185">Reference proteome</keyword>
<dbReference type="EMBL" id="CP038437">
    <property type="protein sequence ID" value="QEM82322.1"/>
    <property type="molecule type" value="Genomic_DNA"/>
</dbReference>
<evidence type="ECO:0000256" key="2">
    <source>
        <dbReference type="ARBA" id="ARBA00023125"/>
    </source>
</evidence>
<dbReference type="PANTHER" id="PTHR30146">
    <property type="entry name" value="LACI-RELATED TRANSCRIPTIONAL REPRESSOR"/>
    <property type="match status" value="1"/>
</dbReference>
<dbReference type="CDD" id="cd06278">
    <property type="entry name" value="PBP1_LacI-like"/>
    <property type="match status" value="1"/>
</dbReference>
<dbReference type="AlphaFoldDB" id="A0A5C1NF23"/>
<evidence type="ECO:0000313" key="5">
    <source>
        <dbReference type="EMBL" id="QEM82322.1"/>
    </source>
</evidence>
<dbReference type="GO" id="GO:0000976">
    <property type="term" value="F:transcription cis-regulatory region binding"/>
    <property type="evidence" value="ECO:0007669"/>
    <property type="project" value="TreeGrafter"/>
</dbReference>
<dbReference type="InterPro" id="IPR000843">
    <property type="entry name" value="HTH_LacI"/>
</dbReference>
<feature type="domain" description="HTH lacI-type" evidence="4">
    <location>
        <begin position="6"/>
        <end position="60"/>
    </location>
</feature>
<proteinExistence type="predicted"/>
<dbReference type="PROSITE" id="PS50932">
    <property type="entry name" value="HTH_LACI_2"/>
    <property type="match status" value="1"/>
</dbReference>
<dbReference type="SUPFAM" id="SSF47413">
    <property type="entry name" value="lambda repressor-like DNA-binding domains"/>
    <property type="match status" value="1"/>
</dbReference>
<accession>A0A5C1NF23</accession>
<dbReference type="KEGG" id="hbh:E4T21_12790"/>
<dbReference type="InterPro" id="IPR010982">
    <property type="entry name" value="Lambda_DNA-bd_dom_sf"/>
</dbReference>
<evidence type="ECO:0000256" key="3">
    <source>
        <dbReference type="ARBA" id="ARBA00023163"/>
    </source>
</evidence>
<keyword evidence="1" id="KW-0805">Transcription regulation</keyword>
<keyword evidence="2 5" id="KW-0238">DNA-binding</keyword>
<dbReference type="InterPro" id="IPR028082">
    <property type="entry name" value="Peripla_BP_I"/>
</dbReference>
<dbReference type="GO" id="GO:0003700">
    <property type="term" value="F:DNA-binding transcription factor activity"/>
    <property type="evidence" value="ECO:0007669"/>
    <property type="project" value="TreeGrafter"/>
</dbReference>
<name>A0A5C1NF23_9GAMM</name>